<evidence type="ECO:0000259" key="6">
    <source>
        <dbReference type="Pfam" id="PF00326"/>
    </source>
</evidence>
<evidence type="ECO:0000256" key="2">
    <source>
        <dbReference type="ARBA" id="ARBA00011897"/>
    </source>
</evidence>
<dbReference type="Pfam" id="PF02897">
    <property type="entry name" value="Peptidase_S9_N"/>
    <property type="match status" value="1"/>
</dbReference>
<evidence type="ECO:0000313" key="9">
    <source>
        <dbReference type="Proteomes" id="UP001596043"/>
    </source>
</evidence>
<evidence type="ECO:0000256" key="4">
    <source>
        <dbReference type="ARBA" id="ARBA00022801"/>
    </source>
</evidence>
<feature type="domain" description="Peptidase S9 prolyl oligopeptidase catalytic" evidence="6">
    <location>
        <begin position="493"/>
        <end position="702"/>
    </location>
</feature>
<dbReference type="SUPFAM" id="SSF50993">
    <property type="entry name" value="Peptidase/esterase 'gauge' domain"/>
    <property type="match status" value="1"/>
</dbReference>
<dbReference type="InterPro" id="IPR023302">
    <property type="entry name" value="Pept_S9A_N"/>
</dbReference>
<dbReference type="EMBL" id="JBHSFV010000008">
    <property type="protein sequence ID" value="MFC4634993.1"/>
    <property type="molecule type" value="Genomic_DNA"/>
</dbReference>
<evidence type="ECO:0000259" key="7">
    <source>
        <dbReference type="Pfam" id="PF02897"/>
    </source>
</evidence>
<dbReference type="Gene3D" id="2.130.10.120">
    <property type="entry name" value="Prolyl oligopeptidase, N-terminal domain"/>
    <property type="match status" value="1"/>
</dbReference>
<gene>
    <name evidence="8" type="ORF">ACFO3O_13815</name>
</gene>
<organism evidence="8 9">
    <name type="scientific">Dokdonia ponticola</name>
    <dbReference type="NCBI Taxonomy" id="2041041"/>
    <lineage>
        <taxon>Bacteria</taxon>
        <taxon>Pseudomonadati</taxon>
        <taxon>Bacteroidota</taxon>
        <taxon>Flavobacteriia</taxon>
        <taxon>Flavobacteriales</taxon>
        <taxon>Flavobacteriaceae</taxon>
        <taxon>Dokdonia</taxon>
    </lineage>
</organism>
<sequence>MILNCIVIPINAQNSTVLIPEVVIDQYYNQKIEDPYRHLEDLSNPEVKSWIETQSKTAQYFLNNIEKKQFLIDKQIELDTKNKFVISKLKVTHDEYHYYLKRLATENVAKLYYKTSFNGKEHLLYDPIWFNNSETKNFIINYFQPDWKNSKIAISLTEKGKEISQIIILNIHTNQVLSEVLENTWPSDVGGLQWLPDDSGFIYVHFPNATANSKNFLLNTSALQHKIGESQKNDTTIFSKQFCQHLNIKEEDFPTINIESQSNKYLIGTTSGANAYSNAYYLPINEIGSKNWKPLFLKQELIKEYTIIGDSIVFKTSYNAPNFKIGITSIKNPNFKQAKTLVPESKDYVITDFTVTAEGLYYVTSKNSVQAKLYKYTSKRHEEIILPKIYGNIELSSHGQSNPKLWITVKGWTTNSERYEYTNNVLTPKNVHNTSNILNNIVVEEVEVTGHDGQKIPLSIFYHRDMVKNGENQVLIDGYGAYGVSMKPTLKTHRLLWLLEGGVYAVAHVRGGGEKGSDWHKGGYKAFKSNTWKDFISCAEYLTSNQYTSPKKMAILSGSAGGILIGRAITERPDLFAAAIIEFGLLNMLRFETHNNGANNTKEFGSLKDPEEFKALLEMDAYHHVKQNEKYPAVLLTAGLNDPRVPVWFSTKFIAKLQMYDVSNNPKLLLVDSDSGHGIDDTKTKIFERYANIIAFAFKQTGHPEYQF</sequence>
<evidence type="ECO:0000313" key="8">
    <source>
        <dbReference type="EMBL" id="MFC4634993.1"/>
    </source>
</evidence>
<dbReference type="InterPro" id="IPR051167">
    <property type="entry name" value="Prolyl_oligopep/macrocyclase"/>
</dbReference>
<dbReference type="Gene3D" id="3.40.50.1820">
    <property type="entry name" value="alpha/beta hydrolase"/>
    <property type="match status" value="1"/>
</dbReference>
<protein>
    <recommendedName>
        <fullName evidence="2">prolyl oligopeptidase</fullName>
        <ecNumber evidence="2">3.4.21.26</ecNumber>
    </recommendedName>
</protein>
<dbReference type="Proteomes" id="UP001596043">
    <property type="component" value="Unassembled WGS sequence"/>
</dbReference>
<dbReference type="PRINTS" id="PR00862">
    <property type="entry name" value="PROLIGOPTASE"/>
</dbReference>
<dbReference type="PANTHER" id="PTHR42881:SF2">
    <property type="entry name" value="PROLYL ENDOPEPTIDASE"/>
    <property type="match status" value="1"/>
</dbReference>
<name>A0ABV9HYR7_9FLAO</name>
<dbReference type="EC" id="3.4.21.26" evidence="2"/>
<feature type="domain" description="Peptidase S9A N-terminal" evidence="7">
    <location>
        <begin position="23"/>
        <end position="420"/>
    </location>
</feature>
<dbReference type="InterPro" id="IPR029058">
    <property type="entry name" value="AB_hydrolase_fold"/>
</dbReference>
<dbReference type="InterPro" id="IPR002470">
    <property type="entry name" value="Peptidase_S9A"/>
</dbReference>
<reference evidence="9" key="1">
    <citation type="journal article" date="2019" name="Int. J. Syst. Evol. Microbiol.">
        <title>The Global Catalogue of Microorganisms (GCM) 10K type strain sequencing project: providing services to taxonomists for standard genome sequencing and annotation.</title>
        <authorList>
            <consortium name="The Broad Institute Genomics Platform"/>
            <consortium name="The Broad Institute Genome Sequencing Center for Infectious Disease"/>
            <person name="Wu L."/>
            <person name="Ma J."/>
        </authorList>
    </citation>
    <scope>NUCLEOTIDE SEQUENCE [LARGE SCALE GENOMIC DNA]</scope>
    <source>
        <strain evidence="9">YJ-61-S</strain>
    </source>
</reference>
<dbReference type="InterPro" id="IPR001375">
    <property type="entry name" value="Peptidase_S9_cat"/>
</dbReference>
<dbReference type="PANTHER" id="PTHR42881">
    <property type="entry name" value="PROLYL ENDOPEPTIDASE"/>
    <property type="match status" value="1"/>
</dbReference>
<accession>A0ABV9HYR7</accession>
<evidence type="ECO:0000256" key="3">
    <source>
        <dbReference type="ARBA" id="ARBA00022670"/>
    </source>
</evidence>
<evidence type="ECO:0000256" key="5">
    <source>
        <dbReference type="ARBA" id="ARBA00022825"/>
    </source>
</evidence>
<proteinExistence type="predicted"/>
<evidence type="ECO:0000256" key="1">
    <source>
        <dbReference type="ARBA" id="ARBA00001070"/>
    </source>
</evidence>
<dbReference type="Pfam" id="PF00326">
    <property type="entry name" value="Peptidase_S9"/>
    <property type="match status" value="1"/>
</dbReference>
<comment type="catalytic activity">
    <reaction evidence="1">
        <text>Hydrolysis of Pro-|-Xaa &gt;&gt; Ala-|-Xaa in oligopeptides.</text>
        <dbReference type="EC" id="3.4.21.26"/>
    </reaction>
</comment>
<dbReference type="SUPFAM" id="SSF53474">
    <property type="entry name" value="alpha/beta-Hydrolases"/>
    <property type="match status" value="1"/>
</dbReference>
<keyword evidence="5" id="KW-0720">Serine protease</keyword>
<keyword evidence="9" id="KW-1185">Reference proteome</keyword>
<comment type="caution">
    <text evidence="8">The sequence shown here is derived from an EMBL/GenBank/DDBJ whole genome shotgun (WGS) entry which is preliminary data.</text>
</comment>
<keyword evidence="3" id="KW-0645">Protease</keyword>
<keyword evidence="4" id="KW-0378">Hydrolase</keyword>